<dbReference type="Proteomes" id="UP000595374">
    <property type="component" value="Chromosome"/>
</dbReference>
<dbReference type="SUPFAM" id="SSF56601">
    <property type="entry name" value="beta-lactamase/transpeptidase-like"/>
    <property type="match status" value="1"/>
</dbReference>
<protein>
    <submittedName>
        <fullName evidence="3">Beta-lactamase family protein</fullName>
    </submittedName>
</protein>
<dbReference type="PANTHER" id="PTHR46825">
    <property type="entry name" value="D-ALANYL-D-ALANINE-CARBOXYPEPTIDASE/ENDOPEPTIDASE AMPH"/>
    <property type="match status" value="1"/>
</dbReference>
<accession>A0A7T3ZYH9</accession>
<dbReference type="InterPro" id="IPR050491">
    <property type="entry name" value="AmpC-like"/>
</dbReference>
<dbReference type="PANTHER" id="PTHR46825:SF9">
    <property type="entry name" value="BETA-LACTAMASE-RELATED DOMAIN-CONTAINING PROTEIN"/>
    <property type="match status" value="1"/>
</dbReference>
<evidence type="ECO:0000259" key="2">
    <source>
        <dbReference type="Pfam" id="PF00144"/>
    </source>
</evidence>
<dbReference type="AlphaFoldDB" id="A0A7T3ZYH9"/>
<sequence>MTAPVAPDIDVVLRRLLRASDELSALGGELAYGVLERHGVQNAEAKLTNAHRPYRIASMTKSFTAAMIGSLEASGLNLDYPMYFLVPDLKGTAVGELTSRECLTMGTGFGKDDPWADRMESMSTFDFLTYLQGPLVPIAEPGTGFEYCNLGYALLGLAAESVTGRTLPEMVATEVTVPLQMTRTGFDVADFPDLVPGLRIDRRGRAHILEPTRPGAFSAIGGMVSTAADVCNWMNVHLDSLDAEASSAPGAWSTVLTAGQRPHRPIAVETSRLHTEDVAYGYGLIHREDSRFGPVLGHSGGYPGFGSHMRWFPGLNLGIVVLGNTTYYPAERIVRDAVDAGWLAAIGRADEIPEVPADVPLTSAPPVLPRESTPAPTHPLPAGPRTGRTVLGAAAAVLDWDDAFADTRFAVNMDLDEPREERRERHAAWCRDHGVAPTTPVTVDDLTMENRLLGTVAITDTASITVRLDHLGDVQAITLSD</sequence>
<evidence type="ECO:0000313" key="4">
    <source>
        <dbReference type="Proteomes" id="UP000595374"/>
    </source>
</evidence>
<dbReference type="EMBL" id="CP065989">
    <property type="protein sequence ID" value="QQB14012.1"/>
    <property type="molecule type" value="Genomic_DNA"/>
</dbReference>
<dbReference type="Pfam" id="PF00144">
    <property type="entry name" value="Beta-lactamase"/>
    <property type="match status" value="1"/>
</dbReference>
<evidence type="ECO:0000313" key="3">
    <source>
        <dbReference type="EMBL" id="QQB14012.1"/>
    </source>
</evidence>
<proteinExistence type="predicted"/>
<dbReference type="RefSeq" id="WP_198499139.1">
    <property type="nucleotide sequence ID" value="NZ_CP065989.1"/>
</dbReference>
<name>A0A7T3ZYH9_9MICO</name>
<evidence type="ECO:0000256" key="1">
    <source>
        <dbReference type="SAM" id="MobiDB-lite"/>
    </source>
</evidence>
<feature type="domain" description="Beta-lactamase-related" evidence="2">
    <location>
        <begin position="38"/>
        <end position="337"/>
    </location>
</feature>
<gene>
    <name evidence="3" type="ORF">I6H47_14715</name>
</gene>
<dbReference type="InterPro" id="IPR001466">
    <property type="entry name" value="Beta-lactam-related"/>
</dbReference>
<dbReference type="InterPro" id="IPR012338">
    <property type="entry name" value="Beta-lactam/transpept-like"/>
</dbReference>
<reference evidence="3 4" key="1">
    <citation type="submission" date="2020-12" db="EMBL/GenBank/DDBJ databases">
        <title>FDA dAtabase for Regulatory Grade micrObial Sequences (FDA-ARGOS): Supporting development and validation of Infectious Disease Dx tests.</title>
        <authorList>
            <person name="Sproer C."/>
            <person name="Gronow S."/>
            <person name="Severitt S."/>
            <person name="Schroder I."/>
            <person name="Tallon L."/>
            <person name="Sadzewicz L."/>
            <person name="Zhao X."/>
            <person name="Boylan J."/>
            <person name="Ott S."/>
            <person name="Bowen H."/>
            <person name="Vavikolanu K."/>
            <person name="Mehta A."/>
            <person name="Aluvathingal J."/>
            <person name="Nadendla S."/>
            <person name="Lowell S."/>
            <person name="Myers T."/>
            <person name="Yan Y."/>
            <person name="Sichtig H."/>
        </authorList>
    </citation>
    <scope>NUCLEOTIDE SEQUENCE [LARGE SCALE GENOMIC DNA]</scope>
    <source>
        <strain evidence="3 4">FDAARGOS_990</strain>
    </source>
</reference>
<dbReference type="Gene3D" id="3.40.710.10">
    <property type="entry name" value="DD-peptidase/beta-lactamase superfamily"/>
    <property type="match status" value="1"/>
</dbReference>
<feature type="region of interest" description="Disordered" evidence="1">
    <location>
        <begin position="363"/>
        <end position="384"/>
    </location>
</feature>
<organism evidence="3 4">
    <name type="scientific">Brevibacterium casei</name>
    <dbReference type="NCBI Taxonomy" id="33889"/>
    <lineage>
        <taxon>Bacteria</taxon>
        <taxon>Bacillati</taxon>
        <taxon>Actinomycetota</taxon>
        <taxon>Actinomycetes</taxon>
        <taxon>Micrococcales</taxon>
        <taxon>Brevibacteriaceae</taxon>
        <taxon>Brevibacterium</taxon>
    </lineage>
</organism>